<feature type="transmembrane region" description="Helical" evidence="1">
    <location>
        <begin position="190"/>
        <end position="209"/>
    </location>
</feature>
<evidence type="ECO:0000313" key="3">
    <source>
        <dbReference type="Proteomes" id="UP000598271"/>
    </source>
</evidence>
<reference evidence="2 3" key="1">
    <citation type="journal article" date="2014" name="Int. J. Syst. Evol. Microbiol.">
        <title>Complete genome sequence of Corynebacterium casei LMG S-19264T (=DSM 44701T), isolated from a smear-ripened cheese.</title>
        <authorList>
            <consortium name="US DOE Joint Genome Institute (JGI-PGF)"/>
            <person name="Walter F."/>
            <person name="Albersmeier A."/>
            <person name="Kalinowski J."/>
            <person name="Ruckert C."/>
        </authorList>
    </citation>
    <scope>NUCLEOTIDE SEQUENCE [LARGE SCALE GENOMIC DNA]</scope>
    <source>
        <strain evidence="2 3">KCTC 12866</strain>
    </source>
</reference>
<dbReference type="AlphaFoldDB" id="A0A8J3D2P7"/>
<dbReference type="GO" id="GO:0008381">
    <property type="term" value="F:mechanosensitive monoatomic ion channel activity"/>
    <property type="evidence" value="ECO:0007669"/>
    <property type="project" value="InterPro"/>
</dbReference>
<proteinExistence type="predicted"/>
<gene>
    <name evidence="2" type="primary">cmpX</name>
    <name evidence="2" type="ORF">GCM10007390_26490</name>
</gene>
<feature type="transmembrane region" description="Helical" evidence="1">
    <location>
        <begin position="159"/>
        <end position="178"/>
    </location>
</feature>
<keyword evidence="1" id="KW-1133">Transmembrane helix</keyword>
<dbReference type="Pfam" id="PF05552">
    <property type="entry name" value="MS_channel_1st_1"/>
    <property type="match status" value="2"/>
</dbReference>
<dbReference type="RefSeq" id="WP_189564942.1">
    <property type="nucleotide sequence ID" value="NZ_BMXF01000002.1"/>
</dbReference>
<feature type="transmembrane region" description="Helical" evidence="1">
    <location>
        <begin position="25"/>
        <end position="43"/>
    </location>
</feature>
<evidence type="ECO:0008006" key="4">
    <source>
        <dbReference type="Google" id="ProtNLM"/>
    </source>
</evidence>
<dbReference type="InterPro" id="IPR008910">
    <property type="entry name" value="MSC_TM_helix"/>
</dbReference>
<feature type="transmembrane region" description="Helical" evidence="1">
    <location>
        <begin position="120"/>
        <end position="138"/>
    </location>
</feature>
<name>A0A8J3D2P7_9BACT</name>
<evidence type="ECO:0000256" key="1">
    <source>
        <dbReference type="SAM" id="Phobius"/>
    </source>
</evidence>
<dbReference type="InterPro" id="IPR045275">
    <property type="entry name" value="MscS_archaea/bacteria_type"/>
</dbReference>
<evidence type="ECO:0000313" key="2">
    <source>
        <dbReference type="EMBL" id="GHB71379.1"/>
    </source>
</evidence>
<dbReference type="Proteomes" id="UP000598271">
    <property type="component" value="Unassembled WGS sequence"/>
</dbReference>
<protein>
    <recommendedName>
        <fullName evidence="4">Mechanosensitive ion channel</fullName>
    </recommendedName>
</protein>
<keyword evidence="3" id="KW-1185">Reference proteome</keyword>
<dbReference type="Gene3D" id="1.10.287.1260">
    <property type="match status" value="1"/>
</dbReference>
<feature type="transmembrane region" description="Helical" evidence="1">
    <location>
        <begin position="81"/>
        <end position="100"/>
    </location>
</feature>
<dbReference type="EMBL" id="BMXF01000002">
    <property type="protein sequence ID" value="GHB71379.1"/>
    <property type="molecule type" value="Genomic_DNA"/>
</dbReference>
<dbReference type="PANTHER" id="PTHR30221">
    <property type="entry name" value="SMALL-CONDUCTANCE MECHANOSENSITIVE CHANNEL"/>
    <property type="match status" value="1"/>
</dbReference>
<dbReference type="PANTHER" id="PTHR30221:SF1">
    <property type="entry name" value="SMALL-CONDUCTANCE MECHANOSENSITIVE CHANNEL"/>
    <property type="match status" value="1"/>
</dbReference>
<sequence length="283" mass="30860">MERIPNITEILINTFNTLIAQFVEFVPRLIGCAIILLVGYLVARGVAIVVKKVLGRVGFDRIGEKLNEISIVKQLKTEIKLSEIVGTVLYYFILLVFLTAATETLGVDAITNMVASIVEFIPHLVAAAIMLQVGIMLADVIKNAVTALCKSFNIASAKLIGNMVFIFFLIITFISALGQIGLETALLESSFNLILGGIVAAFALSYGIASKDVLANMISSIYSRSKYKEGQVVKLDDVRGTITRIDNVSVTIQSEESTTVVPLQLFQSRKVEIFNEPLSNQNP</sequence>
<keyword evidence="1" id="KW-0472">Membrane</keyword>
<accession>A0A8J3D2P7</accession>
<comment type="caution">
    <text evidence="2">The sequence shown here is derived from an EMBL/GenBank/DDBJ whole genome shotgun (WGS) entry which is preliminary data.</text>
</comment>
<organism evidence="2 3">
    <name type="scientific">Persicitalea jodogahamensis</name>
    <dbReference type="NCBI Taxonomy" id="402147"/>
    <lineage>
        <taxon>Bacteria</taxon>
        <taxon>Pseudomonadati</taxon>
        <taxon>Bacteroidota</taxon>
        <taxon>Cytophagia</taxon>
        <taxon>Cytophagales</taxon>
        <taxon>Spirosomataceae</taxon>
        <taxon>Persicitalea</taxon>
    </lineage>
</organism>
<keyword evidence="1" id="KW-0812">Transmembrane</keyword>